<evidence type="ECO:0000313" key="20">
    <source>
        <dbReference type="Proteomes" id="UP000292447"/>
    </source>
</evidence>
<dbReference type="AlphaFoldDB" id="A0A4P6XL96"/>
<dbReference type="PROSITE" id="PS51873">
    <property type="entry name" value="TRIAD"/>
    <property type="match status" value="1"/>
</dbReference>
<dbReference type="InterPro" id="IPR031128">
    <property type="entry name" value="RNF14_RING-HC_Zfn"/>
</dbReference>
<dbReference type="Pfam" id="PF01485">
    <property type="entry name" value="IBR"/>
    <property type="match status" value="2"/>
</dbReference>
<dbReference type="GO" id="GO:0005737">
    <property type="term" value="C:cytoplasm"/>
    <property type="evidence" value="ECO:0007669"/>
    <property type="project" value="UniProtKB-ARBA"/>
</dbReference>
<dbReference type="Gene3D" id="3.30.40.10">
    <property type="entry name" value="Zinc/RING finger domain, C3HC4 (zinc finger)"/>
    <property type="match status" value="1"/>
</dbReference>
<dbReference type="EMBL" id="CP034458">
    <property type="protein sequence ID" value="QBM88152.1"/>
    <property type="molecule type" value="Genomic_DNA"/>
</dbReference>
<keyword evidence="5" id="KW-0808">Transferase</keyword>
<evidence type="ECO:0000256" key="8">
    <source>
        <dbReference type="ARBA" id="ARBA00022737"/>
    </source>
</evidence>
<evidence type="ECO:0000256" key="11">
    <source>
        <dbReference type="ARBA" id="ARBA00022833"/>
    </source>
</evidence>
<keyword evidence="6" id="KW-0812">Transmembrane</keyword>
<dbReference type="InterPro" id="IPR044066">
    <property type="entry name" value="TRIAD_supradom"/>
</dbReference>
<dbReference type="GO" id="GO:0061630">
    <property type="term" value="F:ubiquitin protein ligase activity"/>
    <property type="evidence" value="ECO:0007669"/>
    <property type="project" value="UniProtKB-EC"/>
</dbReference>
<dbReference type="InterPro" id="IPR031127">
    <property type="entry name" value="E3_UB_ligase_RBR"/>
</dbReference>
<keyword evidence="7" id="KW-0479">Metal-binding</keyword>
<dbReference type="CDD" id="cd20354">
    <property type="entry name" value="Rcat_RBR_RNF14"/>
    <property type="match status" value="1"/>
</dbReference>
<dbReference type="SMART" id="SM00591">
    <property type="entry name" value="RWD"/>
    <property type="match status" value="1"/>
</dbReference>
<dbReference type="SMART" id="SM00647">
    <property type="entry name" value="IBR"/>
    <property type="match status" value="1"/>
</dbReference>
<dbReference type="InterPro" id="IPR002867">
    <property type="entry name" value="IBR_dom"/>
</dbReference>
<keyword evidence="8" id="KW-0677">Repeat</keyword>
<evidence type="ECO:0000256" key="10">
    <source>
        <dbReference type="ARBA" id="ARBA00022786"/>
    </source>
</evidence>
<comment type="pathway">
    <text evidence="3">Protein modification; protein ubiquitination.</text>
</comment>
<accession>A0A4P6XL96</accession>
<keyword evidence="10" id="KW-0833">Ubl conjugation pathway</keyword>
<comment type="catalytic activity">
    <reaction evidence="1">
        <text>[E2 ubiquitin-conjugating enzyme]-S-ubiquitinyl-L-cysteine + [acceptor protein]-L-lysine = [E2 ubiquitin-conjugating enzyme]-L-cysteine + [acceptor protein]-N(6)-ubiquitinyl-L-lysine.</text>
        <dbReference type="EC" id="2.3.2.31"/>
    </reaction>
</comment>
<evidence type="ECO:0000256" key="12">
    <source>
        <dbReference type="ARBA" id="ARBA00022989"/>
    </source>
</evidence>
<dbReference type="PROSITE" id="PS50908">
    <property type="entry name" value="RWD"/>
    <property type="match status" value="1"/>
</dbReference>
<proteinExistence type="inferred from homology"/>
<dbReference type="SUPFAM" id="SSF54495">
    <property type="entry name" value="UBC-like"/>
    <property type="match status" value="1"/>
</dbReference>
<dbReference type="Gene3D" id="1.20.120.1750">
    <property type="match status" value="1"/>
</dbReference>
<evidence type="ECO:0000256" key="4">
    <source>
        <dbReference type="ARBA" id="ARBA00012251"/>
    </source>
</evidence>
<evidence type="ECO:0000256" key="3">
    <source>
        <dbReference type="ARBA" id="ARBA00004906"/>
    </source>
</evidence>
<dbReference type="PROSITE" id="PS00518">
    <property type="entry name" value="ZF_RING_1"/>
    <property type="match status" value="1"/>
</dbReference>
<dbReference type="GO" id="GO:0031090">
    <property type="term" value="C:organelle membrane"/>
    <property type="evidence" value="ECO:0007669"/>
    <property type="project" value="UniProtKB-ARBA"/>
</dbReference>
<evidence type="ECO:0000256" key="2">
    <source>
        <dbReference type="ARBA" id="ARBA00004167"/>
    </source>
</evidence>
<protein>
    <recommendedName>
        <fullName evidence="4">RBR-type E3 ubiquitin transferase</fullName>
        <ecNumber evidence="4">2.3.2.31</ecNumber>
    </recommendedName>
</protein>
<evidence type="ECO:0000256" key="5">
    <source>
        <dbReference type="ARBA" id="ARBA00022679"/>
    </source>
</evidence>
<feature type="domain" description="RWD" evidence="17">
    <location>
        <begin position="9"/>
        <end position="128"/>
    </location>
</feature>
<dbReference type="FunFam" id="3.30.40.10:FF:000051">
    <property type="entry name" value="RBR-type E3 ubiquitin transferase"/>
    <property type="match status" value="1"/>
</dbReference>
<evidence type="ECO:0000256" key="9">
    <source>
        <dbReference type="ARBA" id="ARBA00022771"/>
    </source>
</evidence>
<dbReference type="SUPFAM" id="SSF57850">
    <property type="entry name" value="RING/U-box"/>
    <property type="match status" value="3"/>
</dbReference>
<dbReference type="EC" id="2.3.2.31" evidence="4"/>
<evidence type="ECO:0000259" key="16">
    <source>
        <dbReference type="PROSITE" id="PS50089"/>
    </source>
</evidence>
<evidence type="ECO:0000256" key="15">
    <source>
        <dbReference type="PROSITE-ProRule" id="PRU00175"/>
    </source>
</evidence>
<keyword evidence="11" id="KW-0862">Zinc</keyword>
<dbReference type="Gene3D" id="2.20.25.20">
    <property type="match status" value="1"/>
</dbReference>
<dbReference type="PANTHER" id="PTHR11685">
    <property type="entry name" value="RBR FAMILY RING FINGER AND IBR DOMAIN-CONTAINING"/>
    <property type="match status" value="1"/>
</dbReference>
<evidence type="ECO:0000256" key="13">
    <source>
        <dbReference type="ARBA" id="ARBA00023136"/>
    </source>
</evidence>
<dbReference type="InterPro" id="IPR047548">
    <property type="entry name" value="Rcat_RBR_RNF14"/>
</dbReference>
<dbReference type="Gene3D" id="3.10.110.10">
    <property type="entry name" value="Ubiquitin Conjugating Enzyme"/>
    <property type="match status" value="1"/>
</dbReference>
<dbReference type="InterPro" id="IPR016135">
    <property type="entry name" value="UBQ-conjugating_enzyme/RWD"/>
</dbReference>
<dbReference type="InterPro" id="IPR001841">
    <property type="entry name" value="Znf_RING"/>
</dbReference>
<dbReference type="PROSITE" id="PS50089">
    <property type="entry name" value="ZF_RING_2"/>
    <property type="match status" value="1"/>
</dbReference>
<dbReference type="InterPro" id="IPR013083">
    <property type="entry name" value="Znf_RING/FYVE/PHD"/>
</dbReference>
<sequence length="480" mass="55882">MDGQDIRIEELETIKAIYEDLAQIDFHNLSGSVKIPITLENDVLVQLSSREGGSLSTYVRYLPSIHLDFEFPEHYPYEAPPETKIRSRILDESKQTEITRNLTELWLDLRDQVLFSMIDHIQQVSYDYVDSVQSKTMDCHGDQILYDQIIAFDQERRLESFNASTFTCEICQGDVKGEKCMQFSPCEHVFCRKCLRGFFTSLIESGDVEKVHCPDFECGKLALQIREKYLRLDFLTRDNFDFEEFRRKIMTPPIRLDTLQAVLGTESGGVSLFEKYIAMYNDHQHALIAKLFPMRLVTCPRDHCPAMIFRENTQDRLVVCRQCGYAFCNTCRKLFHSGSIDCSRTKDERVYHGIAVEDIELWISEGRSTPAGNQLRCRYGHELLRKVADEYTMDQMFNELLKEESHEFSTCPTCDIVIQRLEGCNKMRCSHCYTFFCHLCSAFLDQDHPYDHFKDKASTCYNRLFQGMPGTEDMEHFGVL</sequence>
<dbReference type="CDD" id="cd16628">
    <property type="entry name" value="RING-HC_RBR_RNF14"/>
    <property type="match status" value="1"/>
</dbReference>
<evidence type="ECO:0000256" key="6">
    <source>
        <dbReference type="ARBA" id="ARBA00022692"/>
    </source>
</evidence>
<comment type="subcellular location">
    <subcellularLocation>
        <location evidence="2">Membrane</location>
        <topology evidence="2">Single-pass membrane protein</topology>
    </subcellularLocation>
</comment>
<evidence type="ECO:0000256" key="1">
    <source>
        <dbReference type="ARBA" id="ARBA00001798"/>
    </source>
</evidence>
<evidence type="ECO:0000259" key="18">
    <source>
        <dbReference type="PROSITE" id="PS51873"/>
    </source>
</evidence>
<keyword evidence="12" id="KW-1133">Transmembrane helix</keyword>
<dbReference type="GO" id="GO:0008270">
    <property type="term" value="F:zinc ion binding"/>
    <property type="evidence" value="ECO:0007669"/>
    <property type="project" value="UniProtKB-KW"/>
</dbReference>
<dbReference type="Pfam" id="PF05773">
    <property type="entry name" value="RWD"/>
    <property type="match status" value="1"/>
</dbReference>
<keyword evidence="13" id="KW-0472">Membrane</keyword>
<gene>
    <name evidence="19" type="primary">MPUL0C01150</name>
    <name evidence="19" type="ORF">METSCH_C01150</name>
</gene>
<dbReference type="InterPro" id="IPR006575">
    <property type="entry name" value="RWD_dom"/>
</dbReference>
<evidence type="ECO:0000313" key="19">
    <source>
        <dbReference type="EMBL" id="QBM88152.1"/>
    </source>
</evidence>
<evidence type="ECO:0000256" key="7">
    <source>
        <dbReference type="ARBA" id="ARBA00022723"/>
    </source>
</evidence>
<dbReference type="Proteomes" id="UP000292447">
    <property type="component" value="Chromosome III"/>
</dbReference>
<feature type="domain" description="RING-type" evidence="16">
    <location>
        <begin position="168"/>
        <end position="214"/>
    </location>
</feature>
<dbReference type="CDD" id="cd23820">
    <property type="entry name" value="RWD_RNF14"/>
    <property type="match status" value="1"/>
</dbReference>
<dbReference type="GO" id="GO:0016567">
    <property type="term" value="P:protein ubiquitination"/>
    <property type="evidence" value="ECO:0007669"/>
    <property type="project" value="InterPro"/>
</dbReference>
<organism evidence="19 20">
    <name type="scientific">Metschnikowia aff. pulcherrima</name>
    <dbReference type="NCBI Taxonomy" id="2163413"/>
    <lineage>
        <taxon>Eukaryota</taxon>
        <taxon>Fungi</taxon>
        <taxon>Dikarya</taxon>
        <taxon>Ascomycota</taxon>
        <taxon>Saccharomycotina</taxon>
        <taxon>Pichiomycetes</taxon>
        <taxon>Metschnikowiaceae</taxon>
        <taxon>Metschnikowia</taxon>
    </lineage>
</organism>
<name>A0A4P6XL96_9ASCO</name>
<comment type="similarity">
    <text evidence="14">Belongs to the RBR family. RNF14 subfamily.</text>
</comment>
<evidence type="ECO:0000259" key="17">
    <source>
        <dbReference type="PROSITE" id="PS50908"/>
    </source>
</evidence>
<feature type="domain" description="RING-type" evidence="18">
    <location>
        <begin position="164"/>
        <end position="464"/>
    </location>
</feature>
<keyword evidence="20" id="KW-1185">Reference proteome</keyword>
<dbReference type="STRING" id="2163413.A0A4P6XL96"/>
<keyword evidence="9 15" id="KW-0863">Zinc-finger</keyword>
<dbReference type="InterPro" id="IPR017907">
    <property type="entry name" value="Znf_RING_CS"/>
</dbReference>
<evidence type="ECO:0000256" key="14">
    <source>
        <dbReference type="ARBA" id="ARBA00044508"/>
    </source>
</evidence>
<reference evidence="20" key="1">
    <citation type="submission" date="2019-03" db="EMBL/GenBank/DDBJ databases">
        <title>Snf2 controls pulcherriminic acid biosynthesis and connects pigmentation and antifungal activity of the yeast Metschnikowia pulcherrima.</title>
        <authorList>
            <person name="Gore-Lloyd D."/>
            <person name="Sumann I."/>
            <person name="Brachmann A.O."/>
            <person name="Schneeberger K."/>
            <person name="Ortiz-Merino R.A."/>
            <person name="Moreno-Beltran M."/>
            <person name="Schlaefli M."/>
            <person name="Kirner P."/>
            <person name="Santos Kron A."/>
            <person name="Wolfe K.H."/>
            <person name="Piel J."/>
            <person name="Ahrens C.H."/>
            <person name="Henk D."/>
            <person name="Freimoser F.M."/>
        </authorList>
    </citation>
    <scope>NUCLEOTIDE SEQUENCE [LARGE SCALE GENOMIC DNA]</scope>
    <source>
        <strain evidence="20">APC 1.2</strain>
    </source>
</reference>